<dbReference type="AlphaFoldDB" id="A0A1S3H1C8"/>
<keyword evidence="4 6" id="KW-1133">Transmembrane helix</keyword>
<dbReference type="Proteomes" id="UP000085678">
    <property type="component" value="Unplaced"/>
</dbReference>
<feature type="transmembrane region" description="Helical" evidence="6">
    <location>
        <begin position="426"/>
        <end position="446"/>
    </location>
</feature>
<keyword evidence="7" id="KW-1185">Reference proteome</keyword>
<dbReference type="GeneID" id="106151300"/>
<organism evidence="7 8">
    <name type="scientific">Lingula anatina</name>
    <name type="common">Brachiopod</name>
    <name type="synonym">Lingula unguis</name>
    <dbReference type="NCBI Taxonomy" id="7574"/>
    <lineage>
        <taxon>Eukaryota</taxon>
        <taxon>Metazoa</taxon>
        <taxon>Spiralia</taxon>
        <taxon>Lophotrochozoa</taxon>
        <taxon>Brachiopoda</taxon>
        <taxon>Linguliformea</taxon>
        <taxon>Lingulata</taxon>
        <taxon>Lingulida</taxon>
        <taxon>Linguloidea</taxon>
        <taxon>Lingulidae</taxon>
        <taxon>Lingula</taxon>
    </lineage>
</organism>
<dbReference type="GO" id="GO:0016020">
    <property type="term" value="C:membrane"/>
    <property type="evidence" value="ECO:0007669"/>
    <property type="project" value="UniProtKB-SubCell"/>
</dbReference>
<feature type="transmembrane region" description="Helical" evidence="6">
    <location>
        <begin position="183"/>
        <end position="206"/>
    </location>
</feature>
<evidence type="ECO:0000256" key="5">
    <source>
        <dbReference type="ARBA" id="ARBA00023136"/>
    </source>
</evidence>
<gene>
    <name evidence="8" type="primary">LOC106151300</name>
</gene>
<evidence type="ECO:0000256" key="6">
    <source>
        <dbReference type="SAM" id="Phobius"/>
    </source>
</evidence>
<feature type="transmembrane region" description="Helical" evidence="6">
    <location>
        <begin position="234"/>
        <end position="253"/>
    </location>
</feature>
<keyword evidence="3 6" id="KW-0812">Transmembrane</keyword>
<evidence type="ECO:0000256" key="3">
    <source>
        <dbReference type="ARBA" id="ARBA00022692"/>
    </source>
</evidence>
<reference evidence="8" key="1">
    <citation type="submission" date="2025-08" db="UniProtKB">
        <authorList>
            <consortium name="RefSeq"/>
        </authorList>
    </citation>
    <scope>IDENTIFICATION</scope>
    <source>
        <tissue evidence="8">Gonads</tissue>
    </source>
</reference>
<evidence type="ECO:0000313" key="8">
    <source>
        <dbReference type="RefSeq" id="XP_013379940.1"/>
    </source>
</evidence>
<dbReference type="Pfam" id="PF00860">
    <property type="entry name" value="Xan_ur_permease"/>
    <property type="match status" value="1"/>
</dbReference>
<dbReference type="PANTHER" id="PTHR11119">
    <property type="entry name" value="XANTHINE-URACIL / VITAMIN C PERMEASE FAMILY MEMBER"/>
    <property type="match status" value="1"/>
</dbReference>
<evidence type="ECO:0000313" key="7">
    <source>
        <dbReference type="Proteomes" id="UP000085678"/>
    </source>
</evidence>
<dbReference type="GO" id="GO:0022857">
    <property type="term" value="F:transmembrane transporter activity"/>
    <property type="evidence" value="ECO:0007669"/>
    <property type="project" value="InterPro"/>
</dbReference>
<proteinExistence type="inferred from homology"/>
<comment type="similarity">
    <text evidence="2">Belongs to the nucleobase:cation symporter-2 (NCS2) (TC 2.A.40) family.</text>
</comment>
<dbReference type="OrthoDB" id="1641903at2759"/>
<keyword evidence="5 6" id="KW-0472">Membrane</keyword>
<protein>
    <submittedName>
        <fullName evidence="8">Solute carrier family 23 member 2</fullName>
    </submittedName>
</protein>
<feature type="transmembrane region" description="Helical" evidence="6">
    <location>
        <begin position="95"/>
        <end position="115"/>
    </location>
</feature>
<accession>A0A1S3H1C8</accession>
<evidence type="ECO:0000256" key="2">
    <source>
        <dbReference type="ARBA" id="ARBA00008821"/>
    </source>
</evidence>
<dbReference type="RefSeq" id="XP_013379940.1">
    <property type="nucleotide sequence ID" value="XM_013524486.1"/>
</dbReference>
<feature type="transmembrane region" description="Helical" evidence="6">
    <location>
        <begin position="452"/>
        <end position="470"/>
    </location>
</feature>
<dbReference type="KEGG" id="lak:106151300"/>
<dbReference type="InterPro" id="IPR006043">
    <property type="entry name" value="NCS2"/>
</dbReference>
<comment type="subcellular location">
    <subcellularLocation>
        <location evidence="1">Membrane</location>
        <topology evidence="1">Multi-pass membrane protein</topology>
    </subcellularLocation>
</comment>
<evidence type="ECO:0000256" key="1">
    <source>
        <dbReference type="ARBA" id="ARBA00004141"/>
    </source>
</evidence>
<dbReference type="STRING" id="7574.A0A1S3H1C8"/>
<feature type="transmembrane region" description="Helical" evidence="6">
    <location>
        <begin position="334"/>
        <end position="353"/>
    </location>
</feature>
<sequence>MPDHIRSDTDTAEGQEQNVLISMPATKPEVSEECSKTEGNEERLLYPIRSVPAIPTTLIFALQQSVMCITCSVSIPLIVVKLICAVDNQEVRAELFSATIFACGVVTLLQCSVGVRLPIIQGSSFSFIAPLIAMLTIEGTKCDDENIIKDDSSAYFNITPNGTDAMDREAIWQGKLNEVQGSLMVASLVQVILGGTGAIGVLMNYIGPLTIAPTVAMIGLSVFDVCADYGSVHWGIWALSLAVGFICAVYMRNVKVPFLWWNRESGCHKTSCQIFVLIPAIFMIVIAWIVSLILTLTGALPDDPGHPQYKARTDAYVGGIHTAKWFFVPYPGKYGLPTVTVGGVIGMIAATIASTIESIGDYHACASVCEMPSPPSHAVNRGILMEGIGSIIAASVGTGHGTTSYSQCIGVIGITKVGSLRVFQTAGILMIVLGVIGKFGATLAAIPDPIQGAIITLGTAMVISVGLSNLEFIDMRSSRNMAILGTSLMCGLLVPYWMRKNPTAVRTGVNEIDQLFTVFLTTPMFISGLLGFFLDNTVPGTVEERGIKRWKESLSGNSTATLQGSMKDYDIPLVSEWMRKIKCFKLVPCLPPYQERTLQACGKVLRRNKNKRNK</sequence>
<feature type="transmembrane region" description="Helical" evidence="6">
    <location>
        <begin position="274"/>
        <end position="300"/>
    </location>
</feature>
<feature type="transmembrane region" description="Helical" evidence="6">
    <location>
        <begin position="58"/>
        <end position="83"/>
    </location>
</feature>
<name>A0A1S3H1C8_LINAN</name>
<feature type="transmembrane region" description="Helical" evidence="6">
    <location>
        <begin position="518"/>
        <end position="538"/>
    </location>
</feature>
<dbReference type="InParanoid" id="A0A1S3H1C8"/>
<feature type="transmembrane region" description="Helical" evidence="6">
    <location>
        <begin position="482"/>
        <end position="498"/>
    </location>
</feature>
<dbReference type="OMA" id="WEIRIRE"/>
<evidence type="ECO:0000256" key="4">
    <source>
        <dbReference type="ARBA" id="ARBA00022989"/>
    </source>
</evidence>